<name>A0ABN0F5P3_9BURK</name>
<dbReference type="RefSeq" id="WP_009770948.1">
    <property type="nucleotide sequence ID" value="NZ_AKAU01000292.1"/>
</dbReference>
<reference evidence="1 2" key="1">
    <citation type="journal article" date="2012" name="J. Bacteriol.">
        <title>Draft Genome Sequence of the Soil Bacterium Burkholderia terrae Strain BS001, Which Interacts with Fungal Surface Structures.</title>
        <authorList>
            <person name="Nazir R."/>
            <person name="Hansen M.A."/>
            <person name="Sorensen S."/>
            <person name="van Elsas J.D."/>
        </authorList>
    </citation>
    <scope>NUCLEOTIDE SEQUENCE [LARGE SCALE GENOMIC DNA]</scope>
    <source>
        <strain evidence="1 2">BS001</strain>
    </source>
</reference>
<evidence type="ECO:0000313" key="2">
    <source>
        <dbReference type="Proteomes" id="UP000004980"/>
    </source>
</evidence>
<keyword evidence="2" id="KW-1185">Reference proteome</keyword>
<accession>A0ABN0F5P3</accession>
<dbReference type="Proteomes" id="UP000004980">
    <property type="component" value="Unassembled WGS sequence"/>
</dbReference>
<gene>
    <name evidence="1" type="ORF">WQE_47219</name>
</gene>
<dbReference type="EMBL" id="AKAU01000292">
    <property type="protein sequence ID" value="EIM93806.1"/>
    <property type="molecule type" value="Genomic_DNA"/>
</dbReference>
<comment type="caution">
    <text evidence="1">The sequence shown here is derived from an EMBL/GenBank/DDBJ whole genome shotgun (WGS) entry which is preliminary data.</text>
</comment>
<proteinExistence type="predicted"/>
<sequence length="59" mass="6973">MVREENMSSEWIDLHLRLYGERLRHNMAMDEMTLFPMALDHLGREDWDANARIGPAACR</sequence>
<protein>
    <submittedName>
        <fullName evidence="1">Uncharacterized protein</fullName>
    </submittedName>
</protein>
<evidence type="ECO:0000313" key="1">
    <source>
        <dbReference type="EMBL" id="EIM93806.1"/>
    </source>
</evidence>
<organism evidence="1 2">
    <name type="scientific">Paraburkholderia hospita</name>
    <dbReference type="NCBI Taxonomy" id="169430"/>
    <lineage>
        <taxon>Bacteria</taxon>
        <taxon>Pseudomonadati</taxon>
        <taxon>Pseudomonadota</taxon>
        <taxon>Betaproteobacteria</taxon>
        <taxon>Burkholderiales</taxon>
        <taxon>Burkholderiaceae</taxon>
        <taxon>Paraburkholderia</taxon>
    </lineage>
</organism>